<dbReference type="RefSeq" id="WP_058891728.1">
    <property type="nucleotide sequence ID" value="NZ_LQBL01000028.1"/>
</dbReference>
<evidence type="ECO:0000313" key="1">
    <source>
        <dbReference type="EMBL" id="KUG53721.1"/>
    </source>
</evidence>
<keyword evidence="2" id="KW-1185">Reference proteome</keyword>
<sequence>MNEDRETGGVGPQPWDEGDVTVLTELRETVTRLDPCPAGLTERIAFALTVRALHAEVAELTREPLALTRGDDDEPDQATTVTFSTDSVSIMVTVTAEHDATARVDGWLTCDVDEIELARPDGRSEWAPVRDGRFVLASVSCGPAYLVVRPPGGRTVITPTFTL</sequence>
<protein>
    <submittedName>
        <fullName evidence="1">Uncharacterized protein</fullName>
    </submittedName>
</protein>
<proteinExistence type="predicted"/>
<dbReference type="OrthoDB" id="3689408at2"/>
<dbReference type="Proteomes" id="UP000054837">
    <property type="component" value="Unassembled WGS sequence"/>
</dbReference>
<organism evidence="1 2">
    <name type="scientific">Serinicoccus chungangensis</name>
    <dbReference type="NCBI Taxonomy" id="767452"/>
    <lineage>
        <taxon>Bacteria</taxon>
        <taxon>Bacillati</taxon>
        <taxon>Actinomycetota</taxon>
        <taxon>Actinomycetes</taxon>
        <taxon>Micrococcales</taxon>
        <taxon>Ornithinimicrobiaceae</taxon>
        <taxon>Serinicoccus</taxon>
    </lineage>
</organism>
<reference evidence="1 2" key="1">
    <citation type="submission" date="2015-12" db="EMBL/GenBank/DDBJ databases">
        <title>Serinicoccus chungangenesis strain CD08_5 genome sequencing and assembly.</title>
        <authorList>
            <person name="Chander A.M."/>
            <person name="Kaur G."/>
            <person name="Nair G.R."/>
            <person name="Dhawan D.K."/>
            <person name="Kochhar R.K."/>
            <person name="Mayilraj S."/>
            <person name="Bhadada S.K."/>
        </authorList>
    </citation>
    <scope>NUCLEOTIDE SEQUENCE [LARGE SCALE GENOMIC DNA]</scope>
    <source>
        <strain evidence="1 2">CD08_5</strain>
    </source>
</reference>
<evidence type="ECO:0000313" key="2">
    <source>
        <dbReference type="Proteomes" id="UP000054837"/>
    </source>
</evidence>
<accession>A0A0W8I6T7</accession>
<comment type="caution">
    <text evidence="1">The sequence shown here is derived from an EMBL/GenBank/DDBJ whole genome shotgun (WGS) entry which is preliminary data.</text>
</comment>
<name>A0A0W8I6T7_9MICO</name>
<dbReference type="EMBL" id="LQBL01000028">
    <property type="protein sequence ID" value="KUG53721.1"/>
    <property type="molecule type" value="Genomic_DNA"/>
</dbReference>
<dbReference type="AlphaFoldDB" id="A0A0W8I6T7"/>
<gene>
    <name evidence="1" type="ORF">AVL62_02855</name>
</gene>
<dbReference type="STRING" id="767452.AVL62_02855"/>